<organism evidence="1 2">
    <name type="scientific">Rotaria socialis</name>
    <dbReference type="NCBI Taxonomy" id="392032"/>
    <lineage>
        <taxon>Eukaryota</taxon>
        <taxon>Metazoa</taxon>
        <taxon>Spiralia</taxon>
        <taxon>Gnathifera</taxon>
        <taxon>Rotifera</taxon>
        <taxon>Eurotatoria</taxon>
        <taxon>Bdelloidea</taxon>
        <taxon>Philodinida</taxon>
        <taxon>Philodinidae</taxon>
        <taxon>Rotaria</taxon>
    </lineage>
</organism>
<proteinExistence type="predicted"/>
<dbReference type="Proteomes" id="UP000663862">
    <property type="component" value="Unassembled WGS sequence"/>
</dbReference>
<comment type="caution">
    <text evidence="1">The sequence shown here is derived from an EMBL/GenBank/DDBJ whole genome shotgun (WGS) entry which is preliminary data.</text>
</comment>
<name>A0A821GXE1_9BILA</name>
<evidence type="ECO:0000313" key="2">
    <source>
        <dbReference type="Proteomes" id="UP000663862"/>
    </source>
</evidence>
<sequence length="90" mass="10522">MGRSRPITFIDYSQQFAMNLDDLDKRERININEIITHEYLKQILRQYESFGLQADTVIFCILTSMGAISHRSFIRRLDNIPVVLNHGSVH</sequence>
<evidence type="ECO:0000313" key="1">
    <source>
        <dbReference type="EMBL" id="CAF4673977.1"/>
    </source>
</evidence>
<protein>
    <submittedName>
        <fullName evidence="1">Uncharacterized protein</fullName>
    </submittedName>
</protein>
<accession>A0A821GXE1</accession>
<dbReference type="EMBL" id="CAJOBQ010006612">
    <property type="protein sequence ID" value="CAF4673977.1"/>
    <property type="molecule type" value="Genomic_DNA"/>
</dbReference>
<gene>
    <name evidence="1" type="ORF">TSG867_LOCUS32017</name>
</gene>
<reference evidence="1" key="1">
    <citation type="submission" date="2021-02" db="EMBL/GenBank/DDBJ databases">
        <authorList>
            <person name="Nowell W R."/>
        </authorList>
    </citation>
    <scope>NUCLEOTIDE SEQUENCE</scope>
</reference>
<dbReference type="AlphaFoldDB" id="A0A821GXE1"/>